<evidence type="ECO:0000256" key="6">
    <source>
        <dbReference type="ARBA" id="ARBA00023180"/>
    </source>
</evidence>
<comment type="caution">
    <text evidence="9">The sequence shown here is derived from an EMBL/GenBank/DDBJ whole genome shotgun (WGS) entry which is preliminary data.</text>
</comment>
<comment type="similarity">
    <text evidence="2">Belongs to the CTL (choline transporter-like) family.</text>
</comment>
<name>A0AA86P252_9EUKA</name>
<evidence type="ECO:0000256" key="4">
    <source>
        <dbReference type="ARBA" id="ARBA00022989"/>
    </source>
</evidence>
<feature type="transmembrane region" description="Helical" evidence="8">
    <location>
        <begin position="780"/>
        <end position="800"/>
    </location>
</feature>
<evidence type="ECO:0000256" key="3">
    <source>
        <dbReference type="ARBA" id="ARBA00022692"/>
    </source>
</evidence>
<feature type="region of interest" description="Disordered" evidence="7">
    <location>
        <begin position="1"/>
        <end position="24"/>
    </location>
</feature>
<accession>A0AA86P252</accession>
<feature type="transmembrane region" description="Helical" evidence="8">
    <location>
        <begin position="84"/>
        <end position="103"/>
    </location>
</feature>
<evidence type="ECO:0000313" key="9">
    <source>
        <dbReference type="EMBL" id="CAI9928742.1"/>
    </source>
</evidence>
<evidence type="ECO:0000313" key="11">
    <source>
        <dbReference type="Proteomes" id="UP001642409"/>
    </source>
</evidence>
<dbReference type="GO" id="GO:0022857">
    <property type="term" value="F:transmembrane transporter activity"/>
    <property type="evidence" value="ECO:0007669"/>
    <property type="project" value="InterPro"/>
</dbReference>
<gene>
    <name evidence="9" type="ORF">HINF_LOCUS16387</name>
    <name evidence="10" type="ORF">HINF_LOCUS70770</name>
</gene>
<feature type="transmembrane region" description="Helical" evidence="8">
    <location>
        <begin position="495"/>
        <end position="521"/>
    </location>
</feature>
<dbReference type="PANTHER" id="PTHR12385">
    <property type="entry name" value="CHOLINE TRANSPORTER-LIKE (SLC FAMILY 44)"/>
    <property type="match status" value="1"/>
</dbReference>
<dbReference type="Pfam" id="PF04515">
    <property type="entry name" value="Choline_transpo"/>
    <property type="match status" value="1"/>
</dbReference>
<dbReference type="GO" id="GO:0016020">
    <property type="term" value="C:membrane"/>
    <property type="evidence" value="ECO:0007669"/>
    <property type="project" value="UniProtKB-SubCell"/>
</dbReference>
<feature type="transmembrane region" description="Helical" evidence="8">
    <location>
        <begin position="421"/>
        <end position="438"/>
    </location>
</feature>
<keyword evidence="11" id="KW-1185">Reference proteome</keyword>
<sequence length="846" mass="97306">MSTEETESTNLSESSSEKSVSKSINKIKSYDEQTSEDSSLPDAINPEQFQRLDSQLKIERIKSKAVLDALDWLNQDKCRKCRDWFCLIVYLGCWAATVYFAFFSSKYKVLGLSSKAALYIQPSDQLRRQCGKSISSDSIAVDYSDLINTPQKSAEFCKLYKQIAADSTLSLNSPLLVNFDCNLLETKITTDAQRKHSLNFYNIMRNFYGDMTEYDLGYATSKTVCIRNKTIQEVQTQQIDNQLGYNETTKLTYQKNTICLPKKNLIFDSTPKLVNITANVDYVCHREIFDVISFLRKQNFNADQTDNRIMLDTAINTQFLNQSQMTAFLTLINAYNSKLSFLQQLCVEMPSDVVLNFYQLYSPLTFVIDTKPKCIVNYNNAIKNTDGTLEMVAIFIQYLGQAFSQMIPTAVMELDLCWKNLLISLSLTIVFTVIYQICMYFLVKLIIYISLVGVVAGAAYFTYYIFNYAAQISIMNSNYYKVYGSYNSTYQLQQILFYCGGAIMIILLLLIFSISCVFINLADAIAKTIKVAQTTFKKIWGVSFLPFILIVVCLLHIVFFIVIIFLFQTTGKFDARVVTFNFINNNLGEGRNYDKFSILIMVFYVLMLVHGIFLCVNLIEFVVSTSTIQHYFFNRNHGKFAQSYVFKSIGWMFAQFGSLVFEAFLSVFLIWLRPIFSIISNAFPHLPEAWFLRILVIFSRKYISLCSRETIYSIGFTGQSTFKSAKKWKEFMHADRDIAQTLSKILSIFLTICNLCISLTTWSILKILRIYTNNSMVQSVNFIWIQIISFILGYLISSFVTNLTDYILSTILYCWSFEAVVGANKIICEPEDFRNLRQFAQEQQKE</sequence>
<dbReference type="AlphaFoldDB" id="A0AA86P252"/>
<dbReference type="EMBL" id="CATOUU010000416">
    <property type="protein sequence ID" value="CAI9928742.1"/>
    <property type="molecule type" value="Genomic_DNA"/>
</dbReference>
<evidence type="ECO:0000256" key="5">
    <source>
        <dbReference type="ARBA" id="ARBA00023136"/>
    </source>
</evidence>
<feature type="transmembrane region" description="Helical" evidence="8">
    <location>
        <begin position="542"/>
        <end position="567"/>
    </location>
</feature>
<feature type="transmembrane region" description="Helical" evidence="8">
    <location>
        <begin position="596"/>
        <end position="623"/>
    </location>
</feature>
<feature type="transmembrane region" description="Helical" evidence="8">
    <location>
        <begin position="745"/>
        <end position="768"/>
    </location>
</feature>
<keyword evidence="5 8" id="KW-0472">Membrane</keyword>
<evidence type="ECO:0000256" key="2">
    <source>
        <dbReference type="ARBA" id="ARBA00007168"/>
    </source>
</evidence>
<proteinExistence type="inferred from homology"/>
<protein>
    <submittedName>
        <fullName evidence="9">Plasma-membrane choline transporter and transmembrane domain-containing protein</fullName>
    </submittedName>
    <submittedName>
        <fullName evidence="10">Plasma-membrane_choline transporter and transmembrane domain-containing protein</fullName>
    </submittedName>
</protein>
<dbReference type="PANTHER" id="PTHR12385:SF14">
    <property type="entry name" value="CHOLINE TRANSPORTER-LIKE 2"/>
    <property type="match status" value="1"/>
</dbReference>
<keyword evidence="6" id="KW-0325">Glycoprotein</keyword>
<organism evidence="9">
    <name type="scientific">Hexamita inflata</name>
    <dbReference type="NCBI Taxonomy" id="28002"/>
    <lineage>
        <taxon>Eukaryota</taxon>
        <taxon>Metamonada</taxon>
        <taxon>Diplomonadida</taxon>
        <taxon>Hexamitidae</taxon>
        <taxon>Hexamitinae</taxon>
        <taxon>Hexamita</taxon>
    </lineage>
</organism>
<evidence type="ECO:0000256" key="8">
    <source>
        <dbReference type="SAM" id="Phobius"/>
    </source>
</evidence>
<dbReference type="Proteomes" id="UP001642409">
    <property type="component" value="Unassembled WGS sequence"/>
</dbReference>
<evidence type="ECO:0000256" key="7">
    <source>
        <dbReference type="SAM" id="MobiDB-lite"/>
    </source>
</evidence>
<evidence type="ECO:0000256" key="1">
    <source>
        <dbReference type="ARBA" id="ARBA00004141"/>
    </source>
</evidence>
<keyword evidence="4 8" id="KW-1133">Transmembrane helix</keyword>
<evidence type="ECO:0000313" key="10">
    <source>
        <dbReference type="EMBL" id="CAL6100890.1"/>
    </source>
</evidence>
<dbReference type="InterPro" id="IPR007603">
    <property type="entry name" value="Choline_transptr-like"/>
</dbReference>
<dbReference type="EMBL" id="CAXDID020000535">
    <property type="protein sequence ID" value="CAL6100890.1"/>
    <property type="molecule type" value="Genomic_DNA"/>
</dbReference>
<comment type="subcellular location">
    <subcellularLocation>
        <location evidence="1">Membrane</location>
        <topology evidence="1">Multi-pass membrane protein</topology>
    </subcellularLocation>
</comment>
<feature type="transmembrane region" description="Helical" evidence="8">
    <location>
        <begin position="644"/>
        <end position="672"/>
    </location>
</feature>
<feature type="transmembrane region" description="Helical" evidence="8">
    <location>
        <begin position="445"/>
        <end position="466"/>
    </location>
</feature>
<keyword evidence="3 8" id="KW-0812">Transmembrane</keyword>
<reference evidence="9" key="1">
    <citation type="submission" date="2023-06" db="EMBL/GenBank/DDBJ databases">
        <authorList>
            <person name="Kurt Z."/>
        </authorList>
    </citation>
    <scope>NUCLEOTIDE SEQUENCE</scope>
</reference>
<reference evidence="10 11" key="2">
    <citation type="submission" date="2024-07" db="EMBL/GenBank/DDBJ databases">
        <authorList>
            <person name="Akdeniz Z."/>
        </authorList>
    </citation>
    <scope>NUCLEOTIDE SEQUENCE [LARGE SCALE GENOMIC DNA]</scope>
</reference>